<protein>
    <submittedName>
        <fullName evidence="1">Uncharacterized protein</fullName>
    </submittedName>
</protein>
<accession>A0ABU2N177</accession>
<keyword evidence="2" id="KW-1185">Reference proteome</keyword>
<organism evidence="1 2">
    <name type="scientific">Streptomyces litchfieldiae</name>
    <dbReference type="NCBI Taxonomy" id="3075543"/>
    <lineage>
        <taxon>Bacteria</taxon>
        <taxon>Bacillati</taxon>
        <taxon>Actinomycetota</taxon>
        <taxon>Actinomycetes</taxon>
        <taxon>Kitasatosporales</taxon>
        <taxon>Streptomycetaceae</taxon>
        <taxon>Streptomyces</taxon>
    </lineage>
</organism>
<dbReference type="Proteomes" id="UP001183246">
    <property type="component" value="Unassembled WGS sequence"/>
</dbReference>
<dbReference type="RefSeq" id="WP_311708770.1">
    <property type="nucleotide sequence ID" value="NZ_JAVREL010000037.1"/>
</dbReference>
<dbReference type="EMBL" id="JAVREL010000037">
    <property type="protein sequence ID" value="MDT0347644.1"/>
    <property type="molecule type" value="Genomic_DNA"/>
</dbReference>
<sequence length="178" mass="19201">MKLEAEDSAVAWLPSEEQGVRSVPCGRWFHAVRVVAADGRRAADRLGPRSGPVIEDQAAGTACWLVAPRAADTWRLAGVRVLGAGREIAVPPASWTAGPSTRWLVPPRGDCLTAPGPLHDVLAVTTLEQPRPIESFRTSECHMGTHDGCTKAEAPPSPRGLPVIYQACDCWCHQETHR</sequence>
<reference evidence="2" key="1">
    <citation type="submission" date="2023-07" db="EMBL/GenBank/DDBJ databases">
        <title>30 novel species of actinomycetes from the DSMZ collection.</title>
        <authorList>
            <person name="Nouioui I."/>
        </authorList>
    </citation>
    <scope>NUCLEOTIDE SEQUENCE [LARGE SCALE GENOMIC DNA]</scope>
    <source>
        <strain evidence="2">DSM 44938</strain>
    </source>
</reference>
<comment type="caution">
    <text evidence="1">The sequence shown here is derived from an EMBL/GenBank/DDBJ whole genome shotgun (WGS) entry which is preliminary data.</text>
</comment>
<proteinExistence type="predicted"/>
<evidence type="ECO:0000313" key="2">
    <source>
        <dbReference type="Proteomes" id="UP001183246"/>
    </source>
</evidence>
<gene>
    <name evidence="1" type="ORF">RM590_34535</name>
</gene>
<name>A0ABU2N177_9ACTN</name>
<evidence type="ECO:0000313" key="1">
    <source>
        <dbReference type="EMBL" id="MDT0347644.1"/>
    </source>
</evidence>